<accession>A0A8S0FV81</accession>
<dbReference type="InterPro" id="IPR048469">
    <property type="entry name" value="YchJ-like_M"/>
</dbReference>
<dbReference type="InterPro" id="IPR032710">
    <property type="entry name" value="NTF2-like_dom_sf"/>
</dbReference>
<organism evidence="2 3">
    <name type="scientific">Escherichia coli</name>
    <dbReference type="NCBI Taxonomy" id="562"/>
    <lineage>
        <taxon>Bacteria</taxon>
        <taxon>Pseudomonadati</taxon>
        <taxon>Pseudomonadota</taxon>
        <taxon>Gammaproteobacteria</taxon>
        <taxon>Enterobacterales</taxon>
        <taxon>Enterobacteriaceae</taxon>
        <taxon>Escherichia</taxon>
    </lineage>
</organism>
<proteinExistence type="predicted"/>
<dbReference type="EMBL" id="AP022360">
    <property type="protein sequence ID" value="BBU84355.1"/>
    <property type="molecule type" value="Genomic_DNA"/>
</dbReference>
<gene>
    <name evidence="2" type="ORF">EIMP300_57550</name>
</gene>
<evidence type="ECO:0000313" key="2">
    <source>
        <dbReference type="EMBL" id="BBU84355.1"/>
    </source>
</evidence>
<dbReference type="SUPFAM" id="SSF54427">
    <property type="entry name" value="NTF2-like"/>
    <property type="match status" value="1"/>
</dbReference>
<dbReference type="Gene3D" id="3.10.450.50">
    <property type="match status" value="1"/>
</dbReference>
<dbReference type="AlphaFoldDB" id="A0A8S0FV81"/>
<sequence>MQDADYLIKTWHPSCGAAALRAELIAGFAHTEWLGLTVFEHCWQDGGDIGFVSFVARFTEGGKTGAIIERSRFLKENGQWYFILTVHVRSLAATIPALVVQVKNLKSAAANNG</sequence>
<reference evidence="2 3" key="1">
    <citation type="submission" date="2020-01" db="EMBL/GenBank/DDBJ databases">
        <title>Dynamics of blaIMP-6 dissemination in carbapenem resistant Enterobacteriacea isolated from regional surveillance in Osaka, Japan.</title>
        <authorList>
            <person name="Abe R."/>
            <person name="Akeda Y."/>
            <person name="Sugawara Y."/>
            <person name="Yamamoto N."/>
            <person name="Tomono K."/>
            <person name="Takeuchi D."/>
            <person name="Kawahara R."/>
            <person name="Hamada S."/>
        </authorList>
    </citation>
    <scope>NUCLEOTIDE SEQUENCE [LARGE SCALE GENOMIC DNA]</scope>
    <source>
        <strain evidence="2 3">E300</strain>
    </source>
</reference>
<dbReference type="Proteomes" id="UP000467488">
    <property type="component" value="Chromosome"/>
</dbReference>
<protein>
    <recommendedName>
        <fullName evidence="1">YchJ-like middle NTF2-like domain-containing protein</fullName>
    </recommendedName>
</protein>
<name>A0A8S0FV81_ECOLX</name>
<evidence type="ECO:0000313" key="3">
    <source>
        <dbReference type="Proteomes" id="UP000467488"/>
    </source>
</evidence>
<evidence type="ECO:0000259" key="1">
    <source>
        <dbReference type="Pfam" id="PF17775"/>
    </source>
</evidence>
<feature type="domain" description="YchJ-like middle NTF2-like" evidence="1">
    <location>
        <begin position="2"/>
        <end position="83"/>
    </location>
</feature>
<dbReference type="Pfam" id="PF17775">
    <property type="entry name" value="YchJ_M-like"/>
    <property type="match status" value="1"/>
</dbReference>